<evidence type="ECO:0000256" key="1">
    <source>
        <dbReference type="SAM" id="Phobius"/>
    </source>
</evidence>
<dbReference type="AlphaFoldDB" id="A0A0H2YPF6"/>
<accession>A0A0H2YPF6</accession>
<dbReference type="HOGENOM" id="CLU_703392_0_0_9"/>
<name>A0A0H2YPF6_CLOP1</name>
<proteinExistence type="predicted"/>
<dbReference type="RefSeq" id="WP_011591028.1">
    <property type="nucleotide sequence ID" value="NC_008261.1"/>
</dbReference>
<dbReference type="EMBL" id="CP000246">
    <property type="protein sequence ID" value="ABG82679.1"/>
    <property type="molecule type" value="Genomic_DNA"/>
</dbReference>
<reference evidence="2 3" key="1">
    <citation type="journal article" date="2006" name="Genome Res.">
        <title>Skewed genomic variability in strains of the toxigenic bacterial pathogen, Clostridium perfringens.</title>
        <authorList>
            <person name="Myers G.S."/>
            <person name="Rasko D.A."/>
            <person name="Cheung J.K."/>
            <person name="Ravel J."/>
            <person name="Seshadri R."/>
            <person name="Deboy R.T."/>
            <person name="Ren Q."/>
            <person name="Varga J."/>
            <person name="Awad M.M."/>
            <person name="Brinkac L.M."/>
            <person name="Daugherty S.C."/>
            <person name="Haft D.H."/>
            <person name="Dodson R.J."/>
            <person name="Madupu R."/>
            <person name="Nelson W.C."/>
            <person name="Rosovitz M.J."/>
            <person name="Sullivan S.A."/>
            <person name="Khouri H."/>
            <person name="Dimitrov G.I."/>
            <person name="Watkins K.L."/>
            <person name="Mulligan S."/>
            <person name="Benton J."/>
            <person name="Radune D."/>
            <person name="Fisher D.J."/>
            <person name="Atkins H.S."/>
            <person name="Hiscox T."/>
            <person name="Jost B.H."/>
            <person name="Billington S.J."/>
            <person name="Songer J.G."/>
            <person name="McClane B.A."/>
            <person name="Titball R.W."/>
            <person name="Rood J.I."/>
            <person name="Melville S.B."/>
            <person name="Paulsen I.T."/>
        </authorList>
    </citation>
    <scope>NUCLEOTIDE SEQUENCE [LARGE SCALE GENOMIC DNA]</scope>
    <source>
        <strain evidence="3">ATCC 13124 / DSM 756 / JCM 1290 / NCIMB 6125 / NCTC 8237 / S 107 / Type A</strain>
    </source>
</reference>
<dbReference type="STRING" id="195103.CPF_2286"/>
<keyword evidence="1" id="KW-1133">Transmembrane helix</keyword>
<protein>
    <submittedName>
        <fullName evidence="2">Uncharacterized protein</fullName>
    </submittedName>
</protein>
<keyword evidence="1" id="KW-0812">Transmembrane</keyword>
<dbReference type="Proteomes" id="UP000001823">
    <property type="component" value="Chromosome"/>
</dbReference>
<dbReference type="PaxDb" id="195103-CPF_2286"/>
<gene>
    <name evidence="2" type="ordered locus">CPF_2286</name>
</gene>
<evidence type="ECO:0000313" key="2">
    <source>
        <dbReference type="EMBL" id="ABG82679.1"/>
    </source>
</evidence>
<evidence type="ECO:0000313" key="3">
    <source>
        <dbReference type="Proteomes" id="UP000001823"/>
    </source>
</evidence>
<organism evidence="2 3">
    <name type="scientific">Clostridium perfringens (strain ATCC 13124 / DSM 756 / JCM 1290 / NCIMB 6125 / NCTC 8237 / Type A)</name>
    <dbReference type="NCBI Taxonomy" id="195103"/>
    <lineage>
        <taxon>Bacteria</taxon>
        <taxon>Bacillati</taxon>
        <taxon>Bacillota</taxon>
        <taxon>Clostridia</taxon>
        <taxon>Eubacteriales</taxon>
        <taxon>Clostridiaceae</taxon>
        <taxon>Clostridium</taxon>
    </lineage>
</organism>
<sequence>MKKRVPLVLTVIFFSAFIVFSGIFIYTNCSPIKFKDIYGSRSELGDVDLVFYKDRDIFEEEVTVGAETVSRRNVINERRFDGIDVLKDKKFFRGIYPTRNTFFEDDDVMVDVTHIYGNGIQKLEVRFKDKKSNTYETFDVRVDEYIRNNNIDKVTYKDGKINILFSMNYEENNIVFGEINLSDKKFNIVDIINLDEELHLNEEFSHINSIPQEFGTLLNAEEDTVYYKLNELDKTDKRGIYSDESIIELNVNTKKIKRYNPDEKIRDEIKESSFDPNGKGGTMFEAYGEIYITQTSDEKTSALVFDTKTKEFKFYKDIVENERLKRYGVEVRDLGKFIIVGNKVIANFVKVRDDGFVSGAYLAVIDIPSRNPVYIGELEYGYLSDIKIAGGK</sequence>
<keyword evidence="3" id="KW-1185">Reference proteome</keyword>
<keyword evidence="1" id="KW-0472">Membrane</keyword>
<dbReference type="KEGG" id="cpf:CPF_2286"/>
<feature type="transmembrane region" description="Helical" evidence="1">
    <location>
        <begin position="7"/>
        <end position="26"/>
    </location>
</feature>